<feature type="domain" description="C2H2-type" evidence="3">
    <location>
        <begin position="2"/>
        <end position="29"/>
    </location>
</feature>
<evidence type="ECO:0000256" key="2">
    <source>
        <dbReference type="SAM" id="MobiDB-lite"/>
    </source>
</evidence>
<keyword evidence="5" id="KW-1185">Reference proteome</keyword>
<dbReference type="PROSITE" id="PS00028">
    <property type="entry name" value="ZINC_FINGER_C2H2_1"/>
    <property type="match status" value="1"/>
</dbReference>
<feature type="compositionally biased region" description="Polar residues" evidence="2">
    <location>
        <begin position="193"/>
        <end position="211"/>
    </location>
</feature>
<reference evidence="4" key="1">
    <citation type="submission" date="2023-10" db="EMBL/GenBank/DDBJ databases">
        <authorList>
            <person name="Domelevo Entfellner J.-B."/>
        </authorList>
    </citation>
    <scope>NUCLEOTIDE SEQUENCE</scope>
</reference>
<dbReference type="PROSITE" id="PS50157">
    <property type="entry name" value="ZINC_FINGER_C2H2_2"/>
    <property type="match status" value="1"/>
</dbReference>
<dbReference type="AlphaFoldDB" id="A0AA86VGG1"/>
<dbReference type="Gramene" id="rna-AYBTSS11_LOCUS14549">
    <property type="protein sequence ID" value="CAJ1951005.1"/>
    <property type="gene ID" value="gene-AYBTSS11_LOCUS14549"/>
</dbReference>
<evidence type="ECO:0000313" key="5">
    <source>
        <dbReference type="Proteomes" id="UP001189624"/>
    </source>
</evidence>
<keyword evidence="1" id="KW-0863">Zinc-finger</keyword>
<gene>
    <name evidence="4" type="ORF">AYBTSS11_LOCUS14549</name>
</gene>
<evidence type="ECO:0000256" key="1">
    <source>
        <dbReference type="PROSITE-ProRule" id="PRU00042"/>
    </source>
</evidence>
<feature type="region of interest" description="Disordered" evidence="2">
    <location>
        <begin position="193"/>
        <end position="224"/>
    </location>
</feature>
<evidence type="ECO:0000259" key="3">
    <source>
        <dbReference type="PROSITE" id="PS50157"/>
    </source>
</evidence>
<dbReference type="GO" id="GO:0008270">
    <property type="term" value="F:zinc ion binding"/>
    <property type="evidence" value="ECO:0007669"/>
    <property type="project" value="UniProtKB-KW"/>
</dbReference>
<protein>
    <recommendedName>
        <fullName evidence="3">C2H2-type domain-containing protein</fullName>
    </recommendedName>
</protein>
<organism evidence="4 5">
    <name type="scientific">Sphenostylis stenocarpa</name>
    <dbReference type="NCBI Taxonomy" id="92480"/>
    <lineage>
        <taxon>Eukaryota</taxon>
        <taxon>Viridiplantae</taxon>
        <taxon>Streptophyta</taxon>
        <taxon>Embryophyta</taxon>
        <taxon>Tracheophyta</taxon>
        <taxon>Spermatophyta</taxon>
        <taxon>Magnoliopsida</taxon>
        <taxon>eudicotyledons</taxon>
        <taxon>Gunneridae</taxon>
        <taxon>Pentapetalae</taxon>
        <taxon>rosids</taxon>
        <taxon>fabids</taxon>
        <taxon>Fabales</taxon>
        <taxon>Fabaceae</taxon>
        <taxon>Papilionoideae</taxon>
        <taxon>50 kb inversion clade</taxon>
        <taxon>NPAAA clade</taxon>
        <taxon>indigoferoid/millettioid clade</taxon>
        <taxon>Phaseoleae</taxon>
        <taxon>Sphenostylis</taxon>
    </lineage>
</organism>
<dbReference type="InterPro" id="IPR013087">
    <property type="entry name" value="Znf_C2H2_type"/>
</dbReference>
<dbReference type="Proteomes" id="UP001189624">
    <property type="component" value="Chromosome 4"/>
</dbReference>
<name>A0AA86VGG1_9FABA</name>
<keyword evidence="1" id="KW-0479">Metal-binding</keyword>
<feature type="region of interest" description="Disordered" evidence="2">
    <location>
        <begin position="31"/>
        <end position="59"/>
    </location>
</feature>
<accession>A0AA86VGG1</accession>
<keyword evidence="1" id="KW-0862">Zinc</keyword>
<proteinExistence type="predicted"/>
<dbReference type="EMBL" id="OY731401">
    <property type="protein sequence ID" value="CAJ1951005.1"/>
    <property type="molecule type" value="Genomic_DNA"/>
</dbReference>
<sequence length="254" mass="28531">MFSCQFCIRVFTDFQAWLEHENVHMAQREAQRKNLGVPSPSNANQAGGVGGKTKGVSPQSMTLIVPRPKYEVWQTRIVETTTKRVVQTYEIQGNGPNPQYKLLHTKTAVTREPLDSDSKPQSSHYRLCFGQESDSSTRHQSQMNQLHSSMAKWNGSGQVFFSSCSRLCFGQENNHSSTFQNAMHQLHPLMTQASRPGQIKVSSSTVTQEPPSSQSHSSHHSLCHTGGFCKENNSSIRHKNAIIERPHRKEAKLN</sequence>
<evidence type="ECO:0000313" key="4">
    <source>
        <dbReference type="EMBL" id="CAJ1951005.1"/>
    </source>
</evidence>